<keyword evidence="1" id="KW-0812">Transmembrane</keyword>
<feature type="transmembrane region" description="Helical" evidence="1">
    <location>
        <begin position="21"/>
        <end position="42"/>
    </location>
</feature>
<sequence>MHVKIALIKIVQYIKSVYNTILLYLSVISTLMTPGTVIWKLFGNRKGKICLLNRDLICDSKTLMNLPKCGKPL</sequence>
<name>A0A814XLC7_9BILA</name>
<keyword evidence="1" id="KW-0472">Membrane</keyword>
<organism evidence="2 3">
    <name type="scientific">Adineta steineri</name>
    <dbReference type="NCBI Taxonomy" id="433720"/>
    <lineage>
        <taxon>Eukaryota</taxon>
        <taxon>Metazoa</taxon>
        <taxon>Spiralia</taxon>
        <taxon>Gnathifera</taxon>
        <taxon>Rotifera</taxon>
        <taxon>Eurotatoria</taxon>
        <taxon>Bdelloidea</taxon>
        <taxon>Adinetida</taxon>
        <taxon>Adinetidae</taxon>
        <taxon>Adineta</taxon>
    </lineage>
</organism>
<accession>A0A814XLC7</accession>
<feature type="non-terminal residue" evidence="2">
    <location>
        <position position="73"/>
    </location>
</feature>
<protein>
    <submittedName>
        <fullName evidence="2">Uncharacterized protein</fullName>
    </submittedName>
</protein>
<dbReference type="AlphaFoldDB" id="A0A814XLC7"/>
<evidence type="ECO:0000256" key="1">
    <source>
        <dbReference type="SAM" id="Phobius"/>
    </source>
</evidence>
<evidence type="ECO:0000313" key="3">
    <source>
        <dbReference type="Proteomes" id="UP000663891"/>
    </source>
</evidence>
<dbReference type="OrthoDB" id="9974926at2759"/>
<keyword evidence="1" id="KW-1133">Transmembrane helix</keyword>
<comment type="caution">
    <text evidence="2">The sequence shown here is derived from an EMBL/GenBank/DDBJ whole genome shotgun (WGS) entry which is preliminary data.</text>
</comment>
<dbReference type="Proteomes" id="UP000663891">
    <property type="component" value="Unassembled WGS sequence"/>
</dbReference>
<evidence type="ECO:0000313" key="2">
    <source>
        <dbReference type="EMBL" id="CAF1218474.1"/>
    </source>
</evidence>
<dbReference type="EMBL" id="CAJNON010000359">
    <property type="protein sequence ID" value="CAF1218474.1"/>
    <property type="molecule type" value="Genomic_DNA"/>
</dbReference>
<gene>
    <name evidence="2" type="ORF">VCS650_LOCUS26579</name>
</gene>
<proteinExistence type="predicted"/>
<reference evidence="2" key="1">
    <citation type="submission" date="2021-02" db="EMBL/GenBank/DDBJ databases">
        <authorList>
            <person name="Nowell W R."/>
        </authorList>
    </citation>
    <scope>NUCLEOTIDE SEQUENCE</scope>
</reference>